<accession>A0A6G0YSK9</accession>
<sequence>MSEKEWKKLINRKFLPFVAEQDSDSPRNSDGQQLLLQLVAFRYVRDCLYGDGLPSVRFPPARTHYLNRSRRAHLRSCFCYPQ</sequence>
<reference evidence="1 2" key="1">
    <citation type="submission" date="2019-08" db="EMBL/GenBank/DDBJ databases">
        <title>Whole genome of Aphis craccivora.</title>
        <authorList>
            <person name="Voronova N.V."/>
            <person name="Shulinski R.S."/>
            <person name="Bandarenka Y.V."/>
            <person name="Zhorov D.G."/>
            <person name="Warner D."/>
        </authorList>
    </citation>
    <scope>NUCLEOTIDE SEQUENCE [LARGE SCALE GENOMIC DNA]</scope>
    <source>
        <strain evidence="1">180601</strain>
        <tissue evidence="1">Whole Body</tissue>
    </source>
</reference>
<keyword evidence="2" id="KW-1185">Reference proteome</keyword>
<proteinExistence type="predicted"/>
<dbReference type="Proteomes" id="UP000478052">
    <property type="component" value="Unassembled WGS sequence"/>
</dbReference>
<name>A0A6G0YSK9_APHCR</name>
<evidence type="ECO:0000313" key="2">
    <source>
        <dbReference type="Proteomes" id="UP000478052"/>
    </source>
</evidence>
<gene>
    <name evidence="1" type="ORF">FWK35_00017599</name>
</gene>
<evidence type="ECO:0000313" key="1">
    <source>
        <dbReference type="EMBL" id="KAF0760873.1"/>
    </source>
</evidence>
<organism evidence="1 2">
    <name type="scientific">Aphis craccivora</name>
    <name type="common">Cowpea aphid</name>
    <dbReference type="NCBI Taxonomy" id="307492"/>
    <lineage>
        <taxon>Eukaryota</taxon>
        <taxon>Metazoa</taxon>
        <taxon>Ecdysozoa</taxon>
        <taxon>Arthropoda</taxon>
        <taxon>Hexapoda</taxon>
        <taxon>Insecta</taxon>
        <taxon>Pterygota</taxon>
        <taxon>Neoptera</taxon>
        <taxon>Paraneoptera</taxon>
        <taxon>Hemiptera</taxon>
        <taxon>Sternorrhyncha</taxon>
        <taxon>Aphidomorpha</taxon>
        <taxon>Aphidoidea</taxon>
        <taxon>Aphididae</taxon>
        <taxon>Aphidini</taxon>
        <taxon>Aphis</taxon>
        <taxon>Aphis</taxon>
    </lineage>
</organism>
<protein>
    <submittedName>
        <fullName evidence="1">Uncharacterized protein</fullName>
    </submittedName>
</protein>
<comment type="caution">
    <text evidence="1">The sequence shown here is derived from an EMBL/GenBank/DDBJ whole genome shotgun (WGS) entry which is preliminary data.</text>
</comment>
<dbReference type="AlphaFoldDB" id="A0A6G0YSK9"/>
<dbReference type="EMBL" id="VUJU01002554">
    <property type="protein sequence ID" value="KAF0760873.1"/>
    <property type="molecule type" value="Genomic_DNA"/>
</dbReference>